<dbReference type="GO" id="GO:0008270">
    <property type="term" value="F:zinc ion binding"/>
    <property type="evidence" value="ECO:0007669"/>
    <property type="project" value="InterPro"/>
</dbReference>
<dbReference type="PANTHER" id="PTHR43161:SF9">
    <property type="entry name" value="SORBITOL DEHYDROGENASE"/>
    <property type="match status" value="1"/>
</dbReference>
<evidence type="ECO:0000259" key="7">
    <source>
        <dbReference type="SMART" id="SM00829"/>
    </source>
</evidence>
<dbReference type="Proteomes" id="UP000477083">
    <property type="component" value="Unassembled WGS sequence"/>
</dbReference>
<protein>
    <submittedName>
        <fullName evidence="8">Alcohol dehydrogenase catalytic domain-containing protein</fullName>
    </submittedName>
</protein>
<dbReference type="OrthoDB" id="9809185at2"/>
<dbReference type="EMBL" id="WWNR01000001">
    <property type="protein sequence ID" value="MZQ87720.1"/>
    <property type="molecule type" value="Genomic_DNA"/>
</dbReference>
<dbReference type="SMART" id="SM00829">
    <property type="entry name" value="PKS_ER"/>
    <property type="match status" value="1"/>
</dbReference>
<dbReference type="PANTHER" id="PTHR43161">
    <property type="entry name" value="SORBITOL DEHYDROGENASE"/>
    <property type="match status" value="1"/>
</dbReference>
<dbReference type="InterPro" id="IPR013149">
    <property type="entry name" value="ADH-like_C"/>
</dbReference>
<gene>
    <name evidence="8" type="ORF">GS660_01255</name>
</gene>
<dbReference type="Pfam" id="PF00107">
    <property type="entry name" value="ADH_zinc_N"/>
    <property type="match status" value="1"/>
</dbReference>
<dbReference type="AlphaFoldDB" id="A0A6L8VEQ3"/>
<evidence type="ECO:0000256" key="4">
    <source>
        <dbReference type="ARBA" id="ARBA00022833"/>
    </source>
</evidence>
<comment type="caution">
    <text evidence="8">The sequence shown here is derived from an EMBL/GenBank/DDBJ whole genome shotgun (WGS) entry which is preliminary data.</text>
</comment>
<dbReference type="Gene3D" id="3.40.50.720">
    <property type="entry name" value="NAD(P)-binding Rossmann-like Domain"/>
    <property type="match status" value="1"/>
</dbReference>
<dbReference type="PROSITE" id="PS00059">
    <property type="entry name" value="ADH_ZINC"/>
    <property type="match status" value="1"/>
</dbReference>
<comment type="similarity">
    <text evidence="2 6">Belongs to the zinc-containing alcohol dehydrogenase family.</text>
</comment>
<accession>A0A6L8VEQ3</accession>
<dbReference type="Gene3D" id="3.90.180.10">
    <property type="entry name" value="Medium-chain alcohol dehydrogenases, catalytic domain"/>
    <property type="match status" value="1"/>
</dbReference>
<keyword evidence="3 6" id="KW-0479">Metal-binding</keyword>
<dbReference type="InterPro" id="IPR011032">
    <property type="entry name" value="GroES-like_sf"/>
</dbReference>
<evidence type="ECO:0000313" key="9">
    <source>
        <dbReference type="Proteomes" id="UP000477083"/>
    </source>
</evidence>
<dbReference type="Pfam" id="PF08240">
    <property type="entry name" value="ADH_N"/>
    <property type="match status" value="1"/>
</dbReference>
<dbReference type="InterPro" id="IPR013154">
    <property type="entry name" value="ADH-like_N"/>
</dbReference>
<keyword evidence="5" id="KW-0560">Oxidoreductase</keyword>
<dbReference type="CDD" id="cd08232">
    <property type="entry name" value="idonate-5-DH"/>
    <property type="match status" value="1"/>
</dbReference>
<dbReference type="InterPro" id="IPR036291">
    <property type="entry name" value="NAD(P)-bd_dom_sf"/>
</dbReference>
<sequence>MQAIVIHAPNDLRLDTRPEAMPPQAGEVRVNVARGGICGSDLHYHHHGGFGAVKLREPMVLGHEVSGVVAEVGGGVSGLAAGDKVAINPSMPCNECAFCRKGMRNHCTDMRFSGSAMRFPHQQGLFRQGVTLPAAQLIRLSPGTDLGTAACAEPFAVCLHAVRQAGGLTGARVLVSGCGPIGCLTTLAASRAGAQEVIATDLSDPPLDIARRLGATRVINLAGSSLDDLAAGKGTVDVVFECSGNPRALLSAFTVLKPGGLLVLVGLGADATLPLSLLVTKEIRTIGSFRFDSEFAQAVDLIDRGVVDLSPLITATLPMSEAIAAFERAGDRSRSMKVQIAFDAG</sequence>
<keyword evidence="4 6" id="KW-0862">Zinc</keyword>
<evidence type="ECO:0000256" key="1">
    <source>
        <dbReference type="ARBA" id="ARBA00001947"/>
    </source>
</evidence>
<keyword evidence="9" id="KW-1185">Reference proteome</keyword>
<name>A0A6L8VEQ3_9RHOB</name>
<dbReference type="RefSeq" id="WP_161342587.1">
    <property type="nucleotide sequence ID" value="NZ_BMGW01000001.1"/>
</dbReference>
<comment type="cofactor">
    <cofactor evidence="1 6">
        <name>Zn(2+)</name>
        <dbReference type="ChEBI" id="CHEBI:29105"/>
    </cofactor>
</comment>
<evidence type="ECO:0000256" key="5">
    <source>
        <dbReference type="ARBA" id="ARBA00023002"/>
    </source>
</evidence>
<reference evidence="8 9" key="1">
    <citation type="submission" date="2020-01" db="EMBL/GenBank/DDBJ databases">
        <title>Frigidibacter albus SP32T (=CGMCC 1.13995T).</title>
        <authorList>
            <person name="Liao X."/>
        </authorList>
    </citation>
    <scope>NUCLEOTIDE SEQUENCE [LARGE SCALE GENOMIC DNA]</scope>
    <source>
        <strain evidence="8 9">SP32</strain>
    </source>
</reference>
<dbReference type="SUPFAM" id="SSF50129">
    <property type="entry name" value="GroES-like"/>
    <property type="match status" value="1"/>
</dbReference>
<evidence type="ECO:0000256" key="6">
    <source>
        <dbReference type="RuleBase" id="RU361277"/>
    </source>
</evidence>
<proteinExistence type="inferred from homology"/>
<evidence type="ECO:0000313" key="8">
    <source>
        <dbReference type="EMBL" id="MZQ87720.1"/>
    </source>
</evidence>
<feature type="domain" description="Enoyl reductase (ER)" evidence="7">
    <location>
        <begin position="7"/>
        <end position="340"/>
    </location>
</feature>
<organism evidence="8 9">
    <name type="scientific">Frigidibacter albus</name>
    <dbReference type="NCBI Taxonomy" id="1465486"/>
    <lineage>
        <taxon>Bacteria</taxon>
        <taxon>Pseudomonadati</taxon>
        <taxon>Pseudomonadota</taxon>
        <taxon>Alphaproteobacteria</taxon>
        <taxon>Rhodobacterales</taxon>
        <taxon>Paracoccaceae</taxon>
        <taxon>Frigidibacter</taxon>
    </lineage>
</organism>
<dbReference type="GO" id="GO:0016616">
    <property type="term" value="F:oxidoreductase activity, acting on the CH-OH group of donors, NAD or NADP as acceptor"/>
    <property type="evidence" value="ECO:0007669"/>
    <property type="project" value="UniProtKB-ARBA"/>
</dbReference>
<dbReference type="InterPro" id="IPR020843">
    <property type="entry name" value="ER"/>
</dbReference>
<dbReference type="InterPro" id="IPR002328">
    <property type="entry name" value="ADH_Zn_CS"/>
</dbReference>
<evidence type="ECO:0000256" key="2">
    <source>
        <dbReference type="ARBA" id="ARBA00008072"/>
    </source>
</evidence>
<evidence type="ECO:0000256" key="3">
    <source>
        <dbReference type="ARBA" id="ARBA00022723"/>
    </source>
</evidence>
<dbReference type="SUPFAM" id="SSF51735">
    <property type="entry name" value="NAD(P)-binding Rossmann-fold domains"/>
    <property type="match status" value="1"/>
</dbReference>